<keyword evidence="10" id="KW-0472">Membrane</keyword>
<dbReference type="GO" id="GO:0031175">
    <property type="term" value="P:neuron projection development"/>
    <property type="evidence" value="ECO:0007669"/>
    <property type="project" value="TreeGrafter"/>
</dbReference>
<keyword evidence="11" id="KW-0539">Nucleus</keyword>
<keyword evidence="6" id="KW-0967">Endosome</keyword>
<dbReference type="GO" id="GO:0030672">
    <property type="term" value="C:synaptic vesicle membrane"/>
    <property type="evidence" value="ECO:0007669"/>
    <property type="project" value="UniProtKB-SubCell"/>
</dbReference>
<dbReference type="GO" id="GO:0014069">
    <property type="term" value="C:postsynaptic density"/>
    <property type="evidence" value="ECO:0007669"/>
    <property type="project" value="UniProtKB-SubCell"/>
</dbReference>
<dbReference type="GO" id="GO:0005634">
    <property type="term" value="C:nucleus"/>
    <property type="evidence" value="ECO:0007669"/>
    <property type="project" value="UniProtKB-SubCell"/>
</dbReference>
<keyword evidence="5" id="KW-0963">Cytoplasm</keyword>
<evidence type="ECO:0000256" key="12">
    <source>
        <dbReference type="ARBA" id="ARBA00023329"/>
    </source>
</evidence>
<evidence type="ECO:0000256" key="5">
    <source>
        <dbReference type="ARBA" id="ARBA00022490"/>
    </source>
</evidence>
<evidence type="ECO:0000256" key="10">
    <source>
        <dbReference type="ARBA" id="ARBA00023136"/>
    </source>
</evidence>
<gene>
    <name evidence="17" type="ORF">fugu_018218</name>
</gene>
<evidence type="ECO:0000313" key="17">
    <source>
        <dbReference type="EMBL" id="TNM92816.1"/>
    </source>
</evidence>
<dbReference type="GO" id="GO:0060155">
    <property type="term" value="P:platelet dense granule organization"/>
    <property type="evidence" value="ECO:0007669"/>
    <property type="project" value="TreeGrafter"/>
</dbReference>
<protein>
    <submittedName>
        <fullName evidence="17">Uncharacterized protein</fullName>
    </submittedName>
</protein>
<dbReference type="Pfam" id="PF04440">
    <property type="entry name" value="Dysbindin"/>
    <property type="match status" value="1"/>
</dbReference>
<dbReference type="Proteomes" id="UP000516260">
    <property type="component" value="Chromosome 20"/>
</dbReference>
<evidence type="ECO:0000256" key="2">
    <source>
        <dbReference type="ARBA" id="ARBA00004125"/>
    </source>
</evidence>
<name>A0A4Z2BMK4_9TELE</name>
<evidence type="ECO:0000256" key="16">
    <source>
        <dbReference type="SAM" id="MobiDB-lite"/>
    </source>
</evidence>
<dbReference type="GO" id="GO:1904115">
    <property type="term" value="C:axon cytoplasm"/>
    <property type="evidence" value="ECO:0007669"/>
    <property type="project" value="GOC"/>
</dbReference>
<evidence type="ECO:0000256" key="13">
    <source>
        <dbReference type="ARBA" id="ARBA00034105"/>
    </source>
</evidence>
<keyword evidence="9" id="KW-0175">Coiled coil</keyword>
<dbReference type="AlphaFoldDB" id="A0A4Z2BMK4"/>
<feature type="compositionally biased region" description="Low complexity" evidence="16">
    <location>
        <begin position="98"/>
        <end position="109"/>
    </location>
</feature>
<keyword evidence="18" id="KW-1185">Reference proteome</keyword>
<dbReference type="GO" id="GO:0033162">
    <property type="term" value="C:melanosome membrane"/>
    <property type="evidence" value="ECO:0007669"/>
    <property type="project" value="UniProtKB-SubCell"/>
</dbReference>
<comment type="subcellular location">
    <subcellularLocation>
        <location evidence="15">Cytoplasmic vesicle</location>
        <location evidence="15">Secretory vesicle</location>
        <location evidence="15">Synaptic vesicle membrane</location>
        <topology evidence="15">Peripheral membrane protein</topology>
        <orientation evidence="15">Cytoplasmic side</orientation>
    </subcellularLocation>
    <subcellularLocation>
        <location evidence="3">Endoplasmic reticulum</location>
    </subcellularLocation>
    <subcellularLocation>
        <location evidence="2">Endosome membrane</location>
        <topology evidence="2">Peripheral membrane protein</topology>
        <orientation evidence="2">Cytoplasmic side</orientation>
    </subcellularLocation>
    <subcellularLocation>
        <location evidence="14">Melanosome membrane</location>
        <topology evidence="14">Peripheral membrane protein</topology>
        <orientation evidence="14">Cytoplasmic side</orientation>
    </subcellularLocation>
    <subcellularLocation>
        <location evidence="1">Nucleus</location>
    </subcellularLocation>
    <subcellularLocation>
        <location evidence="13">Postsynaptic density</location>
    </subcellularLocation>
</comment>
<reference evidence="17 18" key="1">
    <citation type="submission" date="2019-04" db="EMBL/GenBank/DDBJ databases">
        <title>The sequence and de novo assembly of Takifugu bimaculatus genome using PacBio and Hi-C technologies.</title>
        <authorList>
            <person name="Xu P."/>
            <person name="Liu B."/>
            <person name="Zhou Z."/>
        </authorList>
    </citation>
    <scope>NUCLEOTIDE SEQUENCE [LARGE SCALE GENOMIC DNA]</scope>
    <source>
        <strain evidence="17">TB-2018</strain>
        <tissue evidence="17">Muscle</tissue>
    </source>
</reference>
<evidence type="ECO:0000256" key="15">
    <source>
        <dbReference type="ARBA" id="ARBA00037838"/>
    </source>
</evidence>
<comment type="caution">
    <text evidence="17">The sequence shown here is derived from an EMBL/GenBank/DDBJ whole genome shotgun (WGS) entry which is preliminary data.</text>
</comment>
<evidence type="ECO:0000256" key="3">
    <source>
        <dbReference type="ARBA" id="ARBA00004240"/>
    </source>
</evidence>
<dbReference type="GO" id="GO:0005886">
    <property type="term" value="C:plasma membrane"/>
    <property type="evidence" value="ECO:0007669"/>
    <property type="project" value="TreeGrafter"/>
</dbReference>
<feature type="compositionally biased region" description="Acidic residues" evidence="16">
    <location>
        <begin position="113"/>
        <end position="131"/>
    </location>
</feature>
<dbReference type="EMBL" id="SWLE01000013">
    <property type="protein sequence ID" value="TNM92816.1"/>
    <property type="molecule type" value="Genomic_DNA"/>
</dbReference>
<comment type="similarity">
    <text evidence="4">Belongs to the dysbindin family.</text>
</comment>
<evidence type="ECO:0000256" key="6">
    <source>
        <dbReference type="ARBA" id="ARBA00022753"/>
    </source>
</evidence>
<evidence type="ECO:0000256" key="8">
    <source>
        <dbReference type="ARBA" id="ARBA00023018"/>
    </source>
</evidence>
<evidence type="ECO:0000256" key="4">
    <source>
        <dbReference type="ARBA" id="ARBA00008686"/>
    </source>
</evidence>
<dbReference type="PANTHER" id="PTHR16294:SF5">
    <property type="entry name" value="DYSBINDIN"/>
    <property type="match status" value="1"/>
</dbReference>
<keyword evidence="12" id="KW-0968">Cytoplasmic vesicle</keyword>
<organism evidence="17 18">
    <name type="scientific">Takifugu bimaculatus</name>
    <dbReference type="NCBI Taxonomy" id="433685"/>
    <lineage>
        <taxon>Eukaryota</taxon>
        <taxon>Metazoa</taxon>
        <taxon>Chordata</taxon>
        <taxon>Craniata</taxon>
        <taxon>Vertebrata</taxon>
        <taxon>Euteleostomi</taxon>
        <taxon>Actinopterygii</taxon>
        <taxon>Neopterygii</taxon>
        <taxon>Teleostei</taxon>
        <taxon>Neoteleostei</taxon>
        <taxon>Acanthomorphata</taxon>
        <taxon>Eupercaria</taxon>
        <taxon>Tetraodontiformes</taxon>
        <taxon>Tetradontoidea</taxon>
        <taxon>Tetraodontidae</taxon>
        <taxon>Takifugu</taxon>
    </lineage>
</organism>
<dbReference type="GO" id="GO:0005783">
    <property type="term" value="C:endoplasmic reticulum"/>
    <property type="evidence" value="ECO:0007669"/>
    <property type="project" value="UniProtKB-SubCell"/>
</dbReference>
<dbReference type="GO" id="GO:0048490">
    <property type="term" value="P:anterograde synaptic vesicle transport"/>
    <property type="evidence" value="ECO:0007669"/>
    <property type="project" value="TreeGrafter"/>
</dbReference>
<dbReference type="GO" id="GO:2000300">
    <property type="term" value="P:regulation of synaptic vesicle exocytosis"/>
    <property type="evidence" value="ECO:0007669"/>
    <property type="project" value="TreeGrafter"/>
</dbReference>
<feature type="region of interest" description="Disordered" evidence="16">
    <location>
        <begin position="17"/>
        <end position="38"/>
    </location>
</feature>
<dbReference type="InterPro" id="IPR007531">
    <property type="entry name" value="Dysbindin"/>
</dbReference>
<evidence type="ECO:0000313" key="18">
    <source>
        <dbReference type="Proteomes" id="UP000516260"/>
    </source>
</evidence>
<feature type="region of interest" description="Disordered" evidence="16">
    <location>
        <begin position="96"/>
        <end position="180"/>
    </location>
</feature>
<accession>A0A4Z2BMK4</accession>
<dbReference type="GO" id="GO:0010008">
    <property type="term" value="C:endosome membrane"/>
    <property type="evidence" value="ECO:0007669"/>
    <property type="project" value="UniProtKB-SubCell"/>
</dbReference>
<evidence type="ECO:0000256" key="9">
    <source>
        <dbReference type="ARBA" id="ARBA00023054"/>
    </source>
</evidence>
<evidence type="ECO:0000256" key="7">
    <source>
        <dbReference type="ARBA" id="ARBA00022824"/>
    </source>
</evidence>
<proteinExistence type="inferred from homology"/>
<sequence>MLEARIRVYGCVQEHDVESDTEHAQRVPGAEQGGVPPTQVKLKERQKFFEEAFQQDMEQYLSTGYLQITERRGPDVESFTAEISLQVPTQAELRHKLSSLSSTCTDSASQDTEAGEEEEEEEEEEQEEEEERGGGVVGSRRRRPPVVVTLDEEEVHVDTALLDRAEEQSSTDCEENRPKD</sequence>
<keyword evidence="8" id="KW-0770">Synapse</keyword>
<dbReference type="PANTHER" id="PTHR16294">
    <property type="entry name" value="DYSTROBREVIN BINDING PROTEIN 1 DYSBINDIN"/>
    <property type="match status" value="1"/>
</dbReference>
<evidence type="ECO:0000256" key="14">
    <source>
        <dbReference type="ARBA" id="ARBA00037798"/>
    </source>
</evidence>
<evidence type="ECO:0000256" key="11">
    <source>
        <dbReference type="ARBA" id="ARBA00023242"/>
    </source>
</evidence>
<keyword evidence="7" id="KW-0256">Endoplasmic reticulum</keyword>
<evidence type="ECO:0000256" key="1">
    <source>
        <dbReference type="ARBA" id="ARBA00004123"/>
    </source>
</evidence>
<dbReference type="GO" id="GO:0031083">
    <property type="term" value="C:BLOC-1 complex"/>
    <property type="evidence" value="ECO:0007669"/>
    <property type="project" value="TreeGrafter"/>
</dbReference>